<dbReference type="GO" id="GO:0030170">
    <property type="term" value="F:pyridoxal phosphate binding"/>
    <property type="evidence" value="ECO:0007669"/>
    <property type="project" value="InterPro"/>
</dbReference>
<evidence type="ECO:0000313" key="7">
    <source>
        <dbReference type="Proteomes" id="UP001200537"/>
    </source>
</evidence>
<dbReference type="Pfam" id="PF00155">
    <property type="entry name" value="Aminotran_1_2"/>
    <property type="match status" value="1"/>
</dbReference>
<dbReference type="InterPro" id="IPR004839">
    <property type="entry name" value="Aminotransferase_I/II_large"/>
</dbReference>
<evidence type="ECO:0000256" key="1">
    <source>
        <dbReference type="ARBA" id="ARBA00001933"/>
    </source>
</evidence>
<comment type="cofactor">
    <cofactor evidence="1 4">
        <name>pyridoxal 5'-phosphate</name>
        <dbReference type="ChEBI" id="CHEBI:597326"/>
    </cofactor>
</comment>
<comment type="caution">
    <text evidence="6">The sequence shown here is derived from an EMBL/GenBank/DDBJ whole genome shotgun (WGS) entry which is preliminary data.</text>
</comment>
<dbReference type="PROSITE" id="PS00105">
    <property type="entry name" value="AA_TRANSFER_CLASS_1"/>
    <property type="match status" value="1"/>
</dbReference>
<dbReference type="AlphaFoldDB" id="A0AAJ1BCX5"/>
<dbReference type="PANTHER" id="PTHR42832">
    <property type="entry name" value="AMINO ACID AMINOTRANSFERASE"/>
    <property type="match status" value="1"/>
</dbReference>
<dbReference type="Proteomes" id="UP001200537">
    <property type="component" value="Unassembled WGS sequence"/>
</dbReference>
<keyword evidence="2 4" id="KW-0032">Aminotransferase</keyword>
<dbReference type="InterPro" id="IPR015421">
    <property type="entry name" value="PyrdxlP-dep_Trfase_major"/>
</dbReference>
<evidence type="ECO:0000256" key="3">
    <source>
        <dbReference type="ARBA" id="ARBA00022679"/>
    </source>
</evidence>
<feature type="domain" description="Aminotransferase class I/classII large" evidence="5">
    <location>
        <begin position="35"/>
        <end position="384"/>
    </location>
</feature>
<dbReference type="InterPro" id="IPR004838">
    <property type="entry name" value="NHTrfase_class1_PyrdxlP-BS"/>
</dbReference>
<accession>A0AAJ1BCX5</accession>
<dbReference type="NCBIfam" id="TIGR03539">
    <property type="entry name" value="DapC_actino"/>
    <property type="match status" value="1"/>
</dbReference>
<dbReference type="CDD" id="cd00609">
    <property type="entry name" value="AAT_like"/>
    <property type="match status" value="1"/>
</dbReference>
<proteinExistence type="inferred from homology"/>
<dbReference type="InterPro" id="IPR050881">
    <property type="entry name" value="LL-DAP_aminotransferase"/>
</dbReference>
<evidence type="ECO:0000259" key="5">
    <source>
        <dbReference type="Pfam" id="PF00155"/>
    </source>
</evidence>
<dbReference type="SUPFAM" id="SSF53383">
    <property type="entry name" value="PLP-dependent transferases"/>
    <property type="match status" value="1"/>
</dbReference>
<evidence type="ECO:0000256" key="2">
    <source>
        <dbReference type="ARBA" id="ARBA00022576"/>
    </source>
</evidence>
<dbReference type="PANTHER" id="PTHR42832:SF3">
    <property type="entry name" value="L-GLUTAMINE--4-(METHYLSULFANYL)-2-OXOBUTANOATE AMINOTRANSFERASE"/>
    <property type="match status" value="1"/>
</dbReference>
<dbReference type="Gene3D" id="3.40.640.10">
    <property type="entry name" value="Type I PLP-dependent aspartate aminotransferase-like (Major domain)"/>
    <property type="match status" value="1"/>
</dbReference>
<dbReference type="EMBL" id="JAKNHJ010000019">
    <property type="protein sequence ID" value="MCG4618568.1"/>
    <property type="molecule type" value="Genomic_DNA"/>
</dbReference>
<comment type="similarity">
    <text evidence="4">Belongs to the class-I pyridoxal-phosphate-dependent aminotransferase family.</text>
</comment>
<reference evidence="6" key="1">
    <citation type="submission" date="2022-01" db="EMBL/GenBank/DDBJ databases">
        <title>Collection of gut derived symbiotic bacterial strains cultured from healthy donors.</title>
        <authorList>
            <person name="Lin H."/>
            <person name="Kohout C."/>
            <person name="Waligurski E."/>
            <person name="Pamer E.G."/>
        </authorList>
    </citation>
    <scope>NUCLEOTIDE SEQUENCE</scope>
    <source>
        <strain evidence="6">DFI.7.46</strain>
    </source>
</reference>
<dbReference type="Gene3D" id="3.90.1150.10">
    <property type="entry name" value="Aspartate Aminotransferase, domain 1"/>
    <property type="match status" value="1"/>
</dbReference>
<dbReference type="InterPro" id="IPR015424">
    <property type="entry name" value="PyrdxlP-dep_Trfase"/>
</dbReference>
<evidence type="ECO:0000313" key="6">
    <source>
        <dbReference type="EMBL" id="MCG4618568.1"/>
    </source>
</evidence>
<organism evidence="6 7">
    <name type="scientific">Varibaculum cambriense</name>
    <dbReference type="NCBI Taxonomy" id="184870"/>
    <lineage>
        <taxon>Bacteria</taxon>
        <taxon>Bacillati</taxon>
        <taxon>Actinomycetota</taxon>
        <taxon>Actinomycetes</taxon>
        <taxon>Actinomycetales</taxon>
        <taxon>Actinomycetaceae</taxon>
        <taxon>Varibaculum</taxon>
    </lineage>
</organism>
<dbReference type="InterPro" id="IPR019880">
    <property type="entry name" value="OxyQ"/>
</dbReference>
<evidence type="ECO:0000256" key="4">
    <source>
        <dbReference type="RuleBase" id="RU000481"/>
    </source>
</evidence>
<gene>
    <name evidence="6" type="primary">dapC</name>
    <name evidence="6" type="ORF">L0M99_08715</name>
</gene>
<protein>
    <recommendedName>
        <fullName evidence="4">Aminotransferase</fullName>
        <ecNumber evidence="4">2.6.1.-</ecNumber>
    </recommendedName>
</protein>
<dbReference type="InterPro" id="IPR015422">
    <property type="entry name" value="PyrdxlP-dep_Trfase_small"/>
</dbReference>
<sequence>MSNSDLPRSLDLPVFPWDLLTPYRETAAAFPGGAIDLSIGTPIDDCPASAKAALQAGADSPGYPAVVGSIQLRRAIVGWARERGIDCIKEDSCLPTVGSKELIASLGWQLGIGRGDKVLFPEIAYPTYDICARLAGAQGVAVSNDISTWPRDASLVWINTPANPTGWVATKDWLREVVSWAREVGAVVASDECYSELTYGGEGPAPSLLQEDVCGGSTENLLLVYSVSKESNLAGYRAAFVAGDQALISALLAVRKHCGQIMPSPVQAALTQVLSGRSHVKEQVERYGRRRKVLAAALEQAGLKVAEECEAGLYLWVFDPADKADVTAALRAPGSGADWRLLDRMAHLGLIVAPESFYNARPGSHVRVALCVSDNEIQETAKRLVKFA</sequence>
<dbReference type="EC" id="2.6.1.-" evidence="4"/>
<keyword evidence="3 4" id="KW-0808">Transferase</keyword>
<dbReference type="RefSeq" id="WP_024058742.1">
    <property type="nucleotide sequence ID" value="NZ_JAHAIE010000006.1"/>
</dbReference>
<name>A0AAJ1BCX5_9ACTO</name>
<dbReference type="GO" id="GO:0008483">
    <property type="term" value="F:transaminase activity"/>
    <property type="evidence" value="ECO:0007669"/>
    <property type="project" value="UniProtKB-KW"/>
</dbReference>